<dbReference type="InterPro" id="IPR004709">
    <property type="entry name" value="NaH_exchanger"/>
</dbReference>
<feature type="transmembrane region" description="Helical" evidence="13">
    <location>
        <begin position="59"/>
        <end position="76"/>
    </location>
</feature>
<evidence type="ECO:0000313" key="16">
    <source>
        <dbReference type="Proteomes" id="UP000032304"/>
    </source>
</evidence>
<proteinExistence type="predicted"/>
<sequence length="477" mass="52684">MSTIEIETMSHLSTLQSSSDFLSTTTIIALTIFFSLLCACIIIGHLLEENRWANESITALLLGLCAGAVVLLASKGNSSKILVFSEDLFFLYLLPPIIFNAGFQVKKKQFFKNFTIILMFGIFGTVISFCLISVGAFLLFNRIGVTSLNTQDYLAVGAILSATDTVCTLQAGLLSAFIIKTLYFGRHSTDREVALMMIMAYLSYMLAELLNLSGILTVFFCGIVMSHYTWHNVTQSSRITTKHAFATMSFIAETFIFLYVGMDALDIDKWKASSASAGTFIAVSSTLFALVLVGRAAFVYPLANFINCIRKRDGSNIAFRKQFIMWWAGLMRGAVTIALSYNQFSNSDDEDTQDSALMITSTIIVVLFSTVVFGSITKPLIEAVLLRHAKPNVSDATDIPSLDDLRLMFIENGEPSDMGAGPRRSSLRLLLTHPTWTVHYLWRKFDDRFMRPVFGGRGFVPFVPGSPTGASDEASRT</sequence>
<evidence type="ECO:0000256" key="11">
    <source>
        <dbReference type="ARBA" id="ARBA00047524"/>
    </source>
</evidence>
<keyword evidence="16" id="KW-1185">Reference proteome</keyword>
<reference evidence="15 16" key="1">
    <citation type="journal article" date="2012" name="Nature">
        <title>Repeated polyploidization of Gossypium genomes and the evolution of spinnable cotton fibres.</title>
        <authorList>
            <person name="Paterson A.H."/>
            <person name="Wendel J.F."/>
            <person name="Gundlach H."/>
            <person name="Guo H."/>
            <person name="Jenkins J."/>
            <person name="Jin D."/>
            <person name="Llewellyn D."/>
            <person name="Showmaker K.C."/>
            <person name="Shu S."/>
            <person name="Udall J."/>
            <person name="Yoo M.J."/>
            <person name="Byers R."/>
            <person name="Chen W."/>
            <person name="Doron-Faigenboim A."/>
            <person name="Duke M.V."/>
            <person name="Gong L."/>
            <person name="Grimwood J."/>
            <person name="Grover C."/>
            <person name="Grupp K."/>
            <person name="Hu G."/>
            <person name="Lee T.H."/>
            <person name="Li J."/>
            <person name="Lin L."/>
            <person name="Liu T."/>
            <person name="Marler B.S."/>
            <person name="Page J.T."/>
            <person name="Roberts A.W."/>
            <person name="Romanel E."/>
            <person name="Sanders W.S."/>
            <person name="Szadkowski E."/>
            <person name="Tan X."/>
            <person name="Tang H."/>
            <person name="Xu C."/>
            <person name="Wang J."/>
            <person name="Wang Z."/>
            <person name="Zhang D."/>
            <person name="Zhang L."/>
            <person name="Ashrafi H."/>
            <person name="Bedon F."/>
            <person name="Bowers J.E."/>
            <person name="Brubaker C.L."/>
            <person name="Chee P.W."/>
            <person name="Das S."/>
            <person name="Gingle A.R."/>
            <person name="Haigler C.H."/>
            <person name="Harker D."/>
            <person name="Hoffmann L.V."/>
            <person name="Hovav R."/>
            <person name="Jones D.C."/>
            <person name="Lemke C."/>
            <person name="Mansoor S."/>
            <person name="ur Rahman M."/>
            <person name="Rainville L.N."/>
            <person name="Rambani A."/>
            <person name="Reddy U.K."/>
            <person name="Rong J.K."/>
            <person name="Saranga Y."/>
            <person name="Scheffler B.E."/>
            <person name="Scheffler J.A."/>
            <person name="Stelly D.M."/>
            <person name="Triplett B.A."/>
            <person name="Van Deynze A."/>
            <person name="Vaslin M.F."/>
            <person name="Waghmare V.N."/>
            <person name="Walford S.A."/>
            <person name="Wright R.J."/>
            <person name="Zaki E.A."/>
            <person name="Zhang T."/>
            <person name="Dennis E.S."/>
            <person name="Mayer K.F."/>
            <person name="Peterson D.G."/>
            <person name="Rokhsar D.S."/>
            <person name="Wang X."/>
            <person name="Schmutz J."/>
        </authorList>
    </citation>
    <scope>NUCLEOTIDE SEQUENCE [LARGE SCALE GENOMIC DNA]</scope>
</reference>
<organism evidence="15 16">
    <name type="scientific">Gossypium raimondii</name>
    <name type="common">Peruvian cotton</name>
    <name type="synonym">Gossypium klotzschianum subsp. raimondii</name>
    <dbReference type="NCBI Taxonomy" id="29730"/>
    <lineage>
        <taxon>Eukaryota</taxon>
        <taxon>Viridiplantae</taxon>
        <taxon>Streptophyta</taxon>
        <taxon>Embryophyta</taxon>
        <taxon>Tracheophyta</taxon>
        <taxon>Spermatophyta</taxon>
        <taxon>Magnoliopsida</taxon>
        <taxon>eudicotyledons</taxon>
        <taxon>Gunneridae</taxon>
        <taxon>Pentapetalae</taxon>
        <taxon>rosids</taxon>
        <taxon>malvids</taxon>
        <taxon>Malvales</taxon>
        <taxon>Malvaceae</taxon>
        <taxon>Malvoideae</taxon>
        <taxon>Gossypium</taxon>
    </lineage>
</organism>
<dbReference type="Proteomes" id="UP000032304">
    <property type="component" value="Chromosome 7"/>
</dbReference>
<dbReference type="InterPro" id="IPR018422">
    <property type="entry name" value="Cation/H_exchanger_CPA1"/>
</dbReference>
<dbReference type="InterPro" id="IPR006153">
    <property type="entry name" value="Cation/H_exchanger_TM"/>
</dbReference>
<dbReference type="EMBL" id="CM001746">
    <property type="protein sequence ID" value="KJB45177.1"/>
    <property type="molecule type" value="Genomic_DNA"/>
</dbReference>
<keyword evidence="8" id="KW-0406">Ion transport</keyword>
<name>A0A0D2PGK3_GOSRA</name>
<accession>A0A0D2PGK3</accession>
<dbReference type="GO" id="GO:0005886">
    <property type="term" value="C:plasma membrane"/>
    <property type="evidence" value="ECO:0007669"/>
    <property type="project" value="TreeGrafter"/>
</dbReference>
<keyword evidence="9 13" id="KW-0472">Membrane</keyword>
<evidence type="ECO:0000256" key="7">
    <source>
        <dbReference type="ARBA" id="ARBA00023053"/>
    </source>
</evidence>
<comment type="catalytic activity">
    <reaction evidence="11">
        <text>Na(+)(in) + H(+)(out) = Na(+)(out) + H(+)(in)</text>
        <dbReference type="Rhea" id="RHEA:29419"/>
        <dbReference type="ChEBI" id="CHEBI:15378"/>
        <dbReference type="ChEBI" id="CHEBI:29101"/>
    </reaction>
</comment>
<keyword evidence="6 13" id="KW-1133">Transmembrane helix</keyword>
<evidence type="ECO:0000256" key="2">
    <source>
        <dbReference type="ARBA" id="ARBA00022448"/>
    </source>
</evidence>
<evidence type="ECO:0000256" key="9">
    <source>
        <dbReference type="ARBA" id="ARBA00023136"/>
    </source>
</evidence>
<feature type="transmembrane region" description="Helical" evidence="13">
    <location>
        <begin position="280"/>
        <end position="303"/>
    </location>
</feature>
<evidence type="ECO:0000256" key="5">
    <source>
        <dbReference type="ARBA" id="ARBA00022958"/>
    </source>
</evidence>
<keyword evidence="5" id="KW-0630">Potassium</keyword>
<feature type="transmembrane region" description="Helical" evidence="13">
    <location>
        <begin position="324"/>
        <end position="344"/>
    </location>
</feature>
<dbReference type="Gramene" id="KJB45177">
    <property type="protein sequence ID" value="KJB45177"/>
    <property type="gene ID" value="B456_007G294000"/>
</dbReference>
<dbReference type="GO" id="GO:0098719">
    <property type="term" value="P:sodium ion import across plasma membrane"/>
    <property type="evidence" value="ECO:0007669"/>
    <property type="project" value="TreeGrafter"/>
</dbReference>
<evidence type="ECO:0000256" key="4">
    <source>
        <dbReference type="ARBA" id="ARBA00022692"/>
    </source>
</evidence>
<comment type="catalytic activity">
    <reaction evidence="12">
        <text>K(+)(in) + H(+)(out) = K(+)(out) + H(+)(in)</text>
        <dbReference type="Rhea" id="RHEA:29467"/>
        <dbReference type="ChEBI" id="CHEBI:15378"/>
        <dbReference type="ChEBI" id="CHEBI:29103"/>
    </reaction>
</comment>
<dbReference type="GO" id="GO:0015385">
    <property type="term" value="F:sodium:proton antiporter activity"/>
    <property type="evidence" value="ECO:0007669"/>
    <property type="project" value="InterPro"/>
</dbReference>
<feature type="domain" description="Cation/H+ exchanger transmembrane" evidence="14">
    <location>
        <begin position="168"/>
        <end position="382"/>
    </location>
</feature>
<evidence type="ECO:0000259" key="14">
    <source>
        <dbReference type="Pfam" id="PF00999"/>
    </source>
</evidence>
<evidence type="ECO:0000256" key="6">
    <source>
        <dbReference type="ARBA" id="ARBA00022989"/>
    </source>
</evidence>
<feature type="transmembrane region" description="Helical" evidence="13">
    <location>
        <begin position="88"/>
        <end position="105"/>
    </location>
</feature>
<evidence type="ECO:0000256" key="12">
    <source>
        <dbReference type="ARBA" id="ARBA00047912"/>
    </source>
</evidence>
<dbReference type="Pfam" id="PF00999">
    <property type="entry name" value="Na_H_Exchanger"/>
    <property type="match status" value="1"/>
</dbReference>
<feature type="transmembrane region" description="Helical" evidence="13">
    <location>
        <begin position="27"/>
        <end position="47"/>
    </location>
</feature>
<evidence type="ECO:0000256" key="10">
    <source>
        <dbReference type="ARBA" id="ARBA00023201"/>
    </source>
</evidence>
<feature type="transmembrane region" description="Helical" evidence="13">
    <location>
        <begin position="243"/>
        <end position="260"/>
    </location>
</feature>
<evidence type="ECO:0000256" key="3">
    <source>
        <dbReference type="ARBA" id="ARBA00022538"/>
    </source>
</evidence>
<keyword evidence="7" id="KW-0915">Sodium</keyword>
<keyword evidence="2" id="KW-0813">Transport</keyword>
<keyword evidence="10" id="KW-0739">Sodium transport</keyword>
<dbReference type="PANTHER" id="PTHR10110:SF197">
    <property type="entry name" value="SODIUM_HYDROGEN EXCHANGER"/>
    <property type="match status" value="1"/>
</dbReference>
<dbReference type="PRINTS" id="PR01084">
    <property type="entry name" value="NAHEXCHNGR"/>
</dbReference>
<dbReference type="GO" id="GO:0051453">
    <property type="term" value="P:regulation of intracellular pH"/>
    <property type="evidence" value="ECO:0007669"/>
    <property type="project" value="TreeGrafter"/>
</dbReference>
<evidence type="ECO:0000256" key="8">
    <source>
        <dbReference type="ARBA" id="ARBA00023065"/>
    </source>
</evidence>
<protein>
    <recommendedName>
        <fullName evidence="14">Cation/H+ exchanger transmembrane domain-containing protein</fullName>
    </recommendedName>
</protein>
<dbReference type="GO" id="GO:0015386">
    <property type="term" value="F:potassium:proton antiporter activity"/>
    <property type="evidence" value="ECO:0007669"/>
    <property type="project" value="TreeGrafter"/>
</dbReference>
<evidence type="ECO:0000256" key="13">
    <source>
        <dbReference type="SAM" id="Phobius"/>
    </source>
</evidence>
<gene>
    <name evidence="15" type="ORF">B456_007G294000</name>
</gene>
<feature type="transmembrane region" description="Helical" evidence="13">
    <location>
        <begin position="117"/>
        <end position="141"/>
    </location>
</feature>
<evidence type="ECO:0000313" key="15">
    <source>
        <dbReference type="EMBL" id="KJB45177.1"/>
    </source>
</evidence>
<keyword evidence="3" id="KW-0633">Potassium transport</keyword>
<dbReference type="PANTHER" id="PTHR10110">
    <property type="entry name" value="SODIUM/HYDROGEN EXCHANGER"/>
    <property type="match status" value="1"/>
</dbReference>
<feature type="transmembrane region" description="Helical" evidence="13">
    <location>
        <begin position="153"/>
        <end position="179"/>
    </location>
</feature>
<comment type="subcellular location">
    <subcellularLocation>
        <location evidence="1">Membrane</location>
        <topology evidence="1">Multi-pass membrane protein</topology>
    </subcellularLocation>
</comment>
<dbReference type="AlphaFoldDB" id="A0A0D2PGK3"/>
<evidence type="ECO:0000256" key="1">
    <source>
        <dbReference type="ARBA" id="ARBA00004141"/>
    </source>
</evidence>
<feature type="transmembrane region" description="Helical" evidence="13">
    <location>
        <begin position="356"/>
        <end position="377"/>
    </location>
</feature>
<keyword evidence="4 13" id="KW-0812">Transmembrane</keyword>